<gene>
    <name evidence="2" type="ORF">GSLYS_00009483001</name>
</gene>
<feature type="compositionally biased region" description="Basic and acidic residues" evidence="1">
    <location>
        <begin position="419"/>
        <end position="431"/>
    </location>
</feature>
<accession>A0AAV2HQ57</accession>
<evidence type="ECO:0000313" key="2">
    <source>
        <dbReference type="EMBL" id="CAL1535523.1"/>
    </source>
</evidence>
<evidence type="ECO:0000313" key="3">
    <source>
        <dbReference type="Proteomes" id="UP001497497"/>
    </source>
</evidence>
<feature type="compositionally biased region" description="Basic residues" evidence="1">
    <location>
        <begin position="657"/>
        <end position="667"/>
    </location>
</feature>
<feature type="region of interest" description="Disordered" evidence="1">
    <location>
        <begin position="353"/>
        <end position="373"/>
    </location>
</feature>
<feature type="compositionally biased region" description="Basic and acidic residues" evidence="1">
    <location>
        <begin position="1"/>
        <end position="21"/>
    </location>
</feature>
<feature type="region of interest" description="Disordered" evidence="1">
    <location>
        <begin position="171"/>
        <end position="194"/>
    </location>
</feature>
<feature type="region of interest" description="Disordered" evidence="1">
    <location>
        <begin position="636"/>
        <end position="710"/>
    </location>
</feature>
<feature type="compositionally biased region" description="Polar residues" evidence="1">
    <location>
        <begin position="433"/>
        <end position="455"/>
    </location>
</feature>
<feature type="region of interest" description="Disordered" evidence="1">
    <location>
        <begin position="394"/>
        <end position="456"/>
    </location>
</feature>
<reference evidence="2 3" key="1">
    <citation type="submission" date="2024-04" db="EMBL/GenBank/DDBJ databases">
        <authorList>
            <consortium name="Genoscope - CEA"/>
            <person name="William W."/>
        </authorList>
    </citation>
    <scope>NUCLEOTIDE SEQUENCE [LARGE SCALE GENOMIC DNA]</scope>
</reference>
<feature type="compositionally biased region" description="Polar residues" evidence="1">
    <location>
        <begin position="179"/>
        <end position="194"/>
    </location>
</feature>
<feature type="compositionally biased region" description="Basic and acidic residues" evidence="1">
    <location>
        <begin position="679"/>
        <end position="694"/>
    </location>
</feature>
<feature type="region of interest" description="Disordered" evidence="1">
    <location>
        <begin position="229"/>
        <end position="249"/>
    </location>
</feature>
<comment type="caution">
    <text evidence="2">The sequence shown here is derived from an EMBL/GenBank/DDBJ whole genome shotgun (WGS) entry which is preliminary data.</text>
</comment>
<feature type="compositionally biased region" description="Low complexity" evidence="1">
    <location>
        <begin position="394"/>
        <end position="405"/>
    </location>
</feature>
<sequence length="732" mass="77933">SGPDYGRGETEKCPSNEKQEPDPWANKLSGQYGQDPDKAGQVFPGGKSCNSVAVHFSDSDLGVKKPSFPGEIIEGLLQKVKDQNSLITSDPGANNDSISIIPKNNNNNAEVTDYNELASSAHCATFQSADSTTADSTAADSATTDSLVSSTTADSQICNENIPTAASLLPEPSDAIGQGATTTNTAAHQPASPSTCCPPAQVLSSVALLAHPSTSEYSVPLCANETTRDVQSSSADDQTGIEDGKNCDPNRPAPASAEFIPDTANGVPAIKDLQSSDDTPSSSSLVFSSTKAPVTSSVEVGNYLQNHSQAAIEESPEPRSTTGTIPFDEQEAKHEILDANHLLNSSEQKIVPAGSSCPGKTNVDSPAVGHEDNNEAINGFVNLNVESSLQLSVQSDQSVSTVVSSGRRKSRKSAKPQRQTKDRFCSDRECSPEITNIGEQRSFMDQNSDVTSKDSGFSELTCKELGKSAAANRCKSSDRIEVKDNFLYSSKSSSPLDLSVGNSSNNSMDSFTSELSLSLEMSSEEGTSFLADKTAVDNNPQKVCSNPDICTRNYKKLKKKDSSRNIDRSRSELADSKGLVDFAHNTMNELLGIYGFEGGSDSKYIPFNDSASFQVARRTMTPTGGDKSWLVANIKEEPDMKPASPSGSEPEAAKTGSFRKKVYRSLGHHAMSTTTTNDDGSKKESTEQHGHADKVSAASKYAKSKKSYNQKVLSSADFNKYIKRYGTGTDCG</sequence>
<dbReference type="Proteomes" id="UP001497497">
    <property type="component" value="Unassembled WGS sequence"/>
</dbReference>
<dbReference type="EMBL" id="CAXITT010000204">
    <property type="protein sequence ID" value="CAL1535523.1"/>
    <property type="molecule type" value="Genomic_DNA"/>
</dbReference>
<name>A0AAV2HQ57_LYMST</name>
<keyword evidence="3" id="KW-1185">Reference proteome</keyword>
<feature type="region of interest" description="Disordered" evidence="1">
    <location>
        <begin position="1"/>
        <end position="42"/>
    </location>
</feature>
<feature type="non-terminal residue" evidence="2">
    <location>
        <position position="732"/>
    </location>
</feature>
<feature type="compositionally biased region" description="Basic residues" evidence="1">
    <location>
        <begin position="406"/>
        <end position="415"/>
    </location>
</feature>
<dbReference type="AlphaFoldDB" id="A0AAV2HQ57"/>
<protein>
    <submittedName>
        <fullName evidence="2">Uncharacterized protein</fullName>
    </submittedName>
</protein>
<evidence type="ECO:0000256" key="1">
    <source>
        <dbReference type="SAM" id="MobiDB-lite"/>
    </source>
</evidence>
<proteinExistence type="predicted"/>
<feature type="non-terminal residue" evidence="2">
    <location>
        <position position="1"/>
    </location>
</feature>
<organism evidence="2 3">
    <name type="scientific">Lymnaea stagnalis</name>
    <name type="common">Great pond snail</name>
    <name type="synonym">Helix stagnalis</name>
    <dbReference type="NCBI Taxonomy" id="6523"/>
    <lineage>
        <taxon>Eukaryota</taxon>
        <taxon>Metazoa</taxon>
        <taxon>Spiralia</taxon>
        <taxon>Lophotrochozoa</taxon>
        <taxon>Mollusca</taxon>
        <taxon>Gastropoda</taxon>
        <taxon>Heterobranchia</taxon>
        <taxon>Euthyneura</taxon>
        <taxon>Panpulmonata</taxon>
        <taxon>Hygrophila</taxon>
        <taxon>Lymnaeoidea</taxon>
        <taxon>Lymnaeidae</taxon>
        <taxon>Lymnaea</taxon>
    </lineage>
</organism>